<dbReference type="Proteomes" id="UP000027135">
    <property type="component" value="Unassembled WGS sequence"/>
</dbReference>
<dbReference type="PANTHER" id="PTHR19423">
    <property type="entry name" value="SH3 DOMAIN-BINDING PROTEIN 5"/>
    <property type="match status" value="1"/>
</dbReference>
<dbReference type="GO" id="GO:0035556">
    <property type="term" value="P:intracellular signal transduction"/>
    <property type="evidence" value="ECO:0007669"/>
    <property type="project" value="InterPro"/>
</dbReference>
<dbReference type="Pfam" id="PF05276">
    <property type="entry name" value="SH3BP5"/>
    <property type="match status" value="1"/>
</dbReference>
<keyword evidence="8" id="KW-1185">Reference proteome</keyword>
<evidence type="ECO:0000256" key="3">
    <source>
        <dbReference type="ARBA" id="ARBA00023054"/>
    </source>
</evidence>
<feature type="coiled-coil region" evidence="5">
    <location>
        <begin position="34"/>
        <end position="61"/>
    </location>
</feature>
<feature type="coiled-coil region" evidence="5">
    <location>
        <begin position="218"/>
        <end position="245"/>
    </location>
</feature>
<gene>
    <name evidence="7" type="ORF">L798_13596</name>
</gene>
<feature type="region of interest" description="Disordered" evidence="6">
    <location>
        <begin position="288"/>
        <end position="365"/>
    </location>
</feature>
<protein>
    <recommendedName>
        <fullName evidence="4">SH3 domain-binding protein 5-like</fullName>
    </recommendedName>
</protein>
<sequence>MATKIQSNVSSDVTDIDKCNDEVDPRVQIELERLNTATDDINKLEVDLDEARAAFRQLLCESTVRIDSLAKKLGACIDRARPYYESRMKAKEALQDTQQAAVRFERANSAHAAAKEMVYLAEEGLSTEGRTFDHAWQEMLNHATMRVNESERERTLSEVEHRRTSQSYHRAEMRVQQLQKELKRAIAKSSLNARRSLLQINSLAYQHQLQLLPYFEMKAQFNQMLEDEKKRVKSLEQQVGHAKMSYAEALRNLEQISDEIHRTRKYEGLIASGGDPLGARGAGVGADSPLPLVASSPDTNNAEPLSHKVSPSGLSSSSAPDTDMWSDSTGTGPPDSDSGEEFLRLPEKLGPNASPVVSKGDKETGLRTSEYMGLPDLSGSKSMSAENTSIIQQTAQLTIRSQNTLQSVSMSPRHSIANKSALKIMETSFVDQRQVSTQMDSDPFLQQGDDGQADDSGGGGSSESEDRNSSAESPLLPRNDSNDQIWTEISLVDSPEESSQTFAKMGSVASRHIDRDYIQYSPLMDQMPSTTMQNDLTTKSESSGFTSVLKNPFLPAASFPERTFQQLSPKLLKKTVTISQNTSPVIQASENGQMWAETASKKYEEHPLLSENSDGQVTKPEERTAVGHIVTKAKLDSSISGWISRSTASADISEQNQGNLNRRQSLDTLLWGGPTTERVKELLSHGMMMLNISSLTERRASEPRAVPDKVEQDNKISAEGKGSILTKKVPSPLEKSMTYLNAEDDSTSDSESLASVEMLTDDQISSLMLDQEIQDACEEVLGTPISEISPLIQDLKQREEQQSQQTPQHKRKAVTATHTRLETSKE</sequence>
<dbReference type="eggNOG" id="KOG2008">
    <property type="taxonomic scope" value="Eukaryota"/>
</dbReference>
<evidence type="ECO:0000313" key="7">
    <source>
        <dbReference type="EMBL" id="KDR12063.1"/>
    </source>
</evidence>
<dbReference type="EMBL" id="KK853050">
    <property type="protein sequence ID" value="KDR12063.1"/>
    <property type="molecule type" value="Genomic_DNA"/>
</dbReference>
<feature type="compositionally biased region" description="Low complexity" evidence="6">
    <location>
        <begin position="307"/>
        <end position="318"/>
    </location>
</feature>
<accession>A0A067R2S7</accession>
<feature type="coiled-coil region" evidence="5">
    <location>
        <begin position="161"/>
        <end position="188"/>
    </location>
</feature>
<evidence type="ECO:0000256" key="2">
    <source>
        <dbReference type="ARBA" id="ARBA00022658"/>
    </source>
</evidence>
<dbReference type="GO" id="GO:0004860">
    <property type="term" value="F:protein kinase inhibitor activity"/>
    <property type="evidence" value="ECO:0007669"/>
    <property type="project" value="TreeGrafter"/>
</dbReference>
<dbReference type="OrthoDB" id="446789at2759"/>
<feature type="region of interest" description="Disordered" evidence="6">
    <location>
        <begin position="433"/>
        <end position="483"/>
    </location>
</feature>
<evidence type="ECO:0000256" key="1">
    <source>
        <dbReference type="ARBA" id="ARBA00007796"/>
    </source>
</evidence>
<name>A0A067R2S7_ZOONE</name>
<dbReference type="AlphaFoldDB" id="A0A067R2S7"/>
<evidence type="ECO:0000256" key="4">
    <source>
        <dbReference type="ARBA" id="ARBA00040366"/>
    </source>
</evidence>
<dbReference type="PANTHER" id="PTHR19423:SF8">
    <property type="entry name" value="SH3 DOMAIN-BINDING PROTEIN 5-LIKE"/>
    <property type="match status" value="1"/>
</dbReference>
<evidence type="ECO:0000256" key="6">
    <source>
        <dbReference type="SAM" id="MobiDB-lite"/>
    </source>
</evidence>
<dbReference type="InParanoid" id="A0A067R2S7"/>
<organism evidence="7 8">
    <name type="scientific">Zootermopsis nevadensis</name>
    <name type="common">Dampwood termite</name>
    <dbReference type="NCBI Taxonomy" id="136037"/>
    <lineage>
        <taxon>Eukaryota</taxon>
        <taxon>Metazoa</taxon>
        <taxon>Ecdysozoa</taxon>
        <taxon>Arthropoda</taxon>
        <taxon>Hexapoda</taxon>
        <taxon>Insecta</taxon>
        <taxon>Pterygota</taxon>
        <taxon>Neoptera</taxon>
        <taxon>Polyneoptera</taxon>
        <taxon>Dictyoptera</taxon>
        <taxon>Blattodea</taxon>
        <taxon>Blattoidea</taxon>
        <taxon>Termitoidae</taxon>
        <taxon>Termopsidae</taxon>
        <taxon>Zootermopsis</taxon>
    </lineage>
</organism>
<keyword evidence="3 5" id="KW-0175">Coiled coil</keyword>
<dbReference type="GO" id="GO:0005737">
    <property type="term" value="C:cytoplasm"/>
    <property type="evidence" value="ECO:0007669"/>
    <property type="project" value="TreeGrafter"/>
</dbReference>
<dbReference type="OMA" id="DMLWSAG"/>
<evidence type="ECO:0000313" key="8">
    <source>
        <dbReference type="Proteomes" id="UP000027135"/>
    </source>
</evidence>
<reference evidence="7 8" key="1">
    <citation type="journal article" date="2014" name="Nat. Commun.">
        <title>Molecular traces of alternative social organization in a termite genome.</title>
        <authorList>
            <person name="Terrapon N."/>
            <person name="Li C."/>
            <person name="Robertson H.M."/>
            <person name="Ji L."/>
            <person name="Meng X."/>
            <person name="Booth W."/>
            <person name="Chen Z."/>
            <person name="Childers C.P."/>
            <person name="Glastad K.M."/>
            <person name="Gokhale K."/>
            <person name="Gowin J."/>
            <person name="Gronenberg W."/>
            <person name="Hermansen R.A."/>
            <person name="Hu H."/>
            <person name="Hunt B.G."/>
            <person name="Huylmans A.K."/>
            <person name="Khalil S.M."/>
            <person name="Mitchell R.D."/>
            <person name="Munoz-Torres M.C."/>
            <person name="Mustard J.A."/>
            <person name="Pan H."/>
            <person name="Reese J.T."/>
            <person name="Scharf M.E."/>
            <person name="Sun F."/>
            <person name="Vogel H."/>
            <person name="Xiao J."/>
            <person name="Yang W."/>
            <person name="Yang Z."/>
            <person name="Yang Z."/>
            <person name="Zhou J."/>
            <person name="Zhu J."/>
            <person name="Brent C.S."/>
            <person name="Elsik C.G."/>
            <person name="Goodisman M.A."/>
            <person name="Liberles D.A."/>
            <person name="Roe R.M."/>
            <person name="Vargo E.L."/>
            <person name="Vilcinskas A."/>
            <person name="Wang J."/>
            <person name="Bornberg-Bauer E."/>
            <person name="Korb J."/>
            <person name="Zhang G."/>
            <person name="Liebig J."/>
        </authorList>
    </citation>
    <scope>NUCLEOTIDE SEQUENCE [LARGE SCALE GENOMIC DNA]</scope>
    <source>
        <tissue evidence="7">Whole organism</tissue>
    </source>
</reference>
<evidence type="ECO:0000256" key="5">
    <source>
        <dbReference type="SAM" id="Coils"/>
    </source>
</evidence>
<feature type="region of interest" description="Disordered" evidence="6">
    <location>
        <begin position="795"/>
        <end position="826"/>
    </location>
</feature>
<dbReference type="STRING" id="136037.A0A067R2S7"/>
<dbReference type="InterPro" id="IPR007940">
    <property type="entry name" value="SH3BP5"/>
</dbReference>
<proteinExistence type="inferred from homology"/>
<dbReference type="GO" id="GO:0005085">
    <property type="term" value="F:guanyl-nucleotide exchange factor activity"/>
    <property type="evidence" value="ECO:0007669"/>
    <property type="project" value="UniProtKB-KW"/>
</dbReference>
<comment type="similarity">
    <text evidence="1">Belongs to the SH3BP5 family.</text>
</comment>
<keyword evidence="2" id="KW-0344">Guanine-nucleotide releasing factor</keyword>